<dbReference type="InterPro" id="IPR019079">
    <property type="entry name" value="Capsule_synth_CapA"/>
</dbReference>
<organism evidence="2">
    <name type="scientific">marine sediment metagenome</name>
    <dbReference type="NCBI Taxonomy" id="412755"/>
    <lineage>
        <taxon>unclassified sequences</taxon>
        <taxon>metagenomes</taxon>
        <taxon>ecological metagenomes</taxon>
    </lineage>
</organism>
<protein>
    <recommendedName>
        <fullName evidence="1">Capsule synthesis protein CapA domain-containing protein</fullName>
    </recommendedName>
</protein>
<feature type="domain" description="Capsule synthesis protein CapA" evidence="1">
    <location>
        <begin position="7"/>
        <end position="101"/>
    </location>
</feature>
<dbReference type="AlphaFoldDB" id="X1N7I3"/>
<accession>X1N7I3</accession>
<gene>
    <name evidence="2" type="ORF">S06H3_28107</name>
</gene>
<dbReference type="EMBL" id="BARV01016371">
    <property type="protein sequence ID" value="GAI26191.1"/>
    <property type="molecule type" value="Genomic_DNA"/>
</dbReference>
<feature type="non-terminal residue" evidence="2">
    <location>
        <position position="102"/>
    </location>
</feature>
<dbReference type="Pfam" id="PF09587">
    <property type="entry name" value="PGA_cap"/>
    <property type="match status" value="1"/>
</dbReference>
<evidence type="ECO:0000259" key="1">
    <source>
        <dbReference type="Pfam" id="PF09587"/>
    </source>
</evidence>
<sequence>MEKPILKLTFVGDIMLGFHPILYGKGLKSTIIKKNINPFSKIIDDLSDSDFIIGNLEAILSMVNYKKLNLKAGSLRGSPFMVDFFDSFNNTILSVANNHSME</sequence>
<evidence type="ECO:0000313" key="2">
    <source>
        <dbReference type="EMBL" id="GAI26191.1"/>
    </source>
</evidence>
<name>X1N7I3_9ZZZZ</name>
<proteinExistence type="predicted"/>
<reference evidence="2" key="1">
    <citation type="journal article" date="2014" name="Front. Microbiol.">
        <title>High frequency of phylogenetically diverse reductive dehalogenase-homologous genes in deep subseafloor sedimentary metagenomes.</title>
        <authorList>
            <person name="Kawai M."/>
            <person name="Futagami T."/>
            <person name="Toyoda A."/>
            <person name="Takaki Y."/>
            <person name="Nishi S."/>
            <person name="Hori S."/>
            <person name="Arai W."/>
            <person name="Tsubouchi T."/>
            <person name="Morono Y."/>
            <person name="Uchiyama I."/>
            <person name="Ito T."/>
            <person name="Fujiyama A."/>
            <person name="Inagaki F."/>
            <person name="Takami H."/>
        </authorList>
    </citation>
    <scope>NUCLEOTIDE SEQUENCE</scope>
    <source>
        <strain evidence="2">Expedition CK06-06</strain>
    </source>
</reference>
<comment type="caution">
    <text evidence="2">The sequence shown here is derived from an EMBL/GenBank/DDBJ whole genome shotgun (WGS) entry which is preliminary data.</text>
</comment>